<evidence type="ECO:0000313" key="2">
    <source>
        <dbReference type="Proteomes" id="UP000614490"/>
    </source>
</evidence>
<name>A0A931HV09_9BACI</name>
<protein>
    <submittedName>
        <fullName evidence="1">Uncharacterized protein</fullName>
    </submittedName>
</protein>
<keyword evidence="2" id="KW-1185">Reference proteome</keyword>
<dbReference type="AlphaFoldDB" id="A0A931HV09"/>
<dbReference type="Proteomes" id="UP000614490">
    <property type="component" value="Unassembled WGS sequence"/>
</dbReference>
<accession>A0A931HV09</accession>
<gene>
    <name evidence="1" type="ORF">H0267_08660</name>
</gene>
<comment type="caution">
    <text evidence="1">The sequence shown here is derived from an EMBL/GenBank/DDBJ whole genome shotgun (WGS) entry which is preliminary data.</text>
</comment>
<proteinExistence type="predicted"/>
<dbReference type="EMBL" id="JADZSC010000002">
    <property type="protein sequence ID" value="MBH0230282.1"/>
    <property type="molecule type" value="Genomic_DNA"/>
</dbReference>
<sequence length="152" mass="17033">MKKVLKSASFFIILFFSILSLYLQFSPPLSHGFVGSTMDKESVIVSLVNNNILGKVRITNVKVNGEEPPVKMMMQVSHKDKGFSISDSYEEAYGMNNISDSSARHVRTIFLSSQKSQPEKIYGLSISQGKPINRIEVSYRYLGLSFVKTISL</sequence>
<reference evidence="1 2" key="1">
    <citation type="journal article" date="2005" name="Int. J. Syst. Evol. Microbiol.">
        <title>Halobacillus yeomjeoni sp. nov., isolated from a marine solar saltern in Korea.</title>
        <authorList>
            <person name="Yoon J.H."/>
            <person name="Kang S.J."/>
            <person name="Lee C.H."/>
            <person name="Oh H.W."/>
            <person name="Oh T.K."/>
        </authorList>
    </citation>
    <scope>NUCLEOTIDE SEQUENCE [LARGE SCALE GENOMIC DNA]</scope>
    <source>
        <strain evidence="1 2">KCTC 3957</strain>
    </source>
</reference>
<dbReference type="RefSeq" id="WP_197316927.1">
    <property type="nucleotide sequence ID" value="NZ_JADZSC010000002.1"/>
</dbReference>
<organism evidence="1 2">
    <name type="scientific">Halobacillus yeomjeoni</name>
    <dbReference type="NCBI Taxonomy" id="311194"/>
    <lineage>
        <taxon>Bacteria</taxon>
        <taxon>Bacillati</taxon>
        <taxon>Bacillota</taxon>
        <taxon>Bacilli</taxon>
        <taxon>Bacillales</taxon>
        <taxon>Bacillaceae</taxon>
        <taxon>Halobacillus</taxon>
    </lineage>
</organism>
<evidence type="ECO:0000313" key="1">
    <source>
        <dbReference type="EMBL" id="MBH0230282.1"/>
    </source>
</evidence>